<dbReference type="VEuPathDB" id="PlasmoDB:PRCDC_0035700"/>
<keyword evidence="1" id="KW-1133">Transmembrane helix</keyword>
<dbReference type="PhylomeDB" id="A0A060RM51"/>
<keyword evidence="2" id="KW-0732">Signal</keyword>
<keyword evidence="1" id="KW-0812">Transmembrane</keyword>
<gene>
    <name evidence="3" type="primary">RIF</name>
    <name evidence="3" type="ORF">PRCDC_0035700</name>
</gene>
<organism evidence="3 4">
    <name type="scientific">Plasmodium reichenowi</name>
    <dbReference type="NCBI Taxonomy" id="5854"/>
    <lineage>
        <taxon>Eukaryota</taxon>
        <taxon>Sar</taxon>
        <taxon>Alveolata</taxon>
        <taxon>Apicomplexa</taxon>
        <taxon>Aconoidasida</taxon>
        <taxon>Haemosporida</taxon>
        <taxon>Plasmodiidae</taxon>
        <taxon>Plasmodium</taxon>
        <taxon>Plasmodium (Laverania)</taxon>
    </lineage>
</organism>
<evidence type="ECO:0000256" key="2">
    <source>
        <dbReference type="SAM" id="SignalP"/>
    </source>
</evidence>
<protein>
    <submittedName>
        <fullName evidence="3">Rifin</fullName>
    </submittedName>
</protein>
<dbReference type="EMBL" id="HG810482">
    <property type="protein sequence ID" value="CDO61722.1"/>
    <property type="molecule type" value="Genomic_DNA"/>
</dbReference>
<sequence length="343" mass="38317">MKVHYINALMFALPLNILVSSPQKNPSITTPYDTPIYTPRLLSERDIKSSNYDNDPQMKKVMENFNKQTQQRFHEYDDRMKTTRQKCKDKCDKEIKKIILKDKLEKELMEKFATLQADIQNDAIPTCICEKSLADKIEKGCLRCGGVLGGIAPSVGLLGGMGIYSWLNVATTIAIEEAIAAGTKVTIETAVTELNKLIYIYGLIGDKLKDILGTITNFRTQTPMVHAVYGAAQKACDSVIIGNGEKNQLYCSMLQQNTREIFPKLGEAGAKAITAGNTEKTSVQTAALEKIDTTFLNCSTAITASVIAILIIVLIMVIIYSILRYRRKKKMEKKLQYIKLLEE</sequence>
<accession>A0A060RM51</accession>
<name>A0A060RM51_PLARE</name>
<dbReference type="NCBIfam" id="TIGR01477">
    <property type="entry name" value="RIFIN"/>
    <property type="match status" value="1"/>
</dbReference>
<dbReference type="InterPro" id="IPR006373">
    <property type="entry name" value="VSA_Rifin"/>
</dbReference>
<dbReference type="Pfam" id="PF02009">
    <property type="entry name" value="RIFIN"/>
    <property type="match status" value="1"/>
</dbReference>
<evidence type="ECO:0000256" key="1">
    <source>
        <dbReference type="SAM" id="Phobius"/>
    </source>
</evidence>
<evidence type="ECO:0000313" key="3">
    <source>
        <dbReference type="EMBL" id="CDO61722.1"/>
    </source>
</evidence>
<feature type="signal peptide" evidence="2">
    <location>
        <begin position="1"/>
        <end position="22"/>
    </location>
</feature>
<dbReference type="AlphaFoldDB" id="A0A060RM51"/>
<feature type="chain" id="PRO_5001586487" evidence="2">
    <location>
        <begin position="23"/>
        <end position="343"/>
    </location>
</feature>
<dbReference type="VEuPathDB" id="PlasmoDB:PRG01_0040900"/>
<evidence type="ECO:0000313" key="4">
    <source>
        <dbReference type="Proteomes" id="UP000027581"/>
    </source>
</evidence>
<reference evidence="3" key="2">
    <citation type="submission" date="2014-05" db="EMBL/GenBank/DDBJ databases">
        <title>The genome sequences of chimpanzee malaria parasites reveal the path to human adaptation.</title>
        <authorList>
            <person name="Otto T.D."/>
            <person name="Rayner J.C."/>
            <person name="Boehme U."/>
            <person name="Pain A."/>
            <person name="Spottiswoode N."/>
            <person name="Sanders M."/>
            <person name="Quail M."/>
            <person name="Ollomo B."/>
            <person name="Renaud F."/>
            <person name="Thomas A.W."/>
            <person name="Prugnolle F."/>
            <person name="Conway D.J."/>
            <person name="Newbold C."/>
            <person name="Berriman M."/>
        </authorList>
    </citation>
    <scope>NUCLEOTIDE SEQUENCE [LARGE SCALE GENOMIC DNA]</scope>
    <source>
        <strain evidence="3">CDC</strain>
    </source>
</reference>
<dbReference type="Proteomes" id="UP000027581">
    <property type="component" value="Unassembled WGS sequence"/>
</dbReference>
<feature type="transmembrane region" description="Helical" evidence="1">
    <location>
        <begin position="301"/>
        <end position="323"/>
    </location>
</feature>
<keyword evidence="4" id="KW-1185">Reference proteome</keyword>
<keyword evidence="1" id="KW-0472">Membrane</keyword>
<reference evidence="3" key="1">
    <citation type="submission" date="2014-01" db="EMBL/GenBank/DDBJ databases">
        <authorList>
            <person name="Aslett M."/>
        </authorList>
    </citation>
    <scope>NUCLEOTIDE SEQUENCE</scope>
    <source>
        <strain evidence="3">CDC</strain>
    </source>
</reference>
<proteinExistence type="predicted"/>